<name>A0A1V6RLJ2_9EURO</name>
<protein>
    <recommendedName>
        <fullName evidence="5">Alpha-1,3-glucanase/mutanase</fullName>
    </recommendedName>
</protein>
<feature type="region of interest" description="Disordered" evidence="1">
    <location>
        <begin position="480"/>
        <end position="555"/>
    </location>
</feature>
<accession>A0A1V6RLJ2</accession>
<dbReference type="GO" id="GO:0051118">
    <property type="term" value="F:glucan endo-1,3-alpha-glucosidase activity"/>
    <property type="evidence" value="ECO:0007669"/>
    <property type="project" value="InterPro"/>
</dbReference>
<feature type="compositionally biased region" description="Pro residues" evidence="1">
    <location>
        <begin position="503"/>
        <end position="514"/>
    </location>
</feature>
<feature type="compositionally biased region" description="Gly residues" evidence="1">
    <location>
        <begin position="540"/>
        <end position="555"/>
    </location>
</feature>
<keyword evidence="2" id="KW-0732">Signal</keyword>
<evidence type="ECO:0000256" key="1">
    <source>
        <dbReference type="SAM" id="MobiDB-lite"/>
    </source>
</evidence>
<gene>
    <name evidence="3" type="ORF">PENVUL_c039G00010</name>
</gene>
<dbReference type="InterPro" id="IPR005197">
    <property type="entry name" value="Glyco_hydro_71"/>
</dbReference>
<dbReference type="AlphaFoldDB" id="A0A1V6RLJ2"/>
<dbReference type="Proteomes" id="UP000191518">
    <property type="component" value="Unassembled WGS sequence"/>
</dbReference>
<proteinExistence type="predicted"/>
<feature type="signal peptide" evidence="2">
    <location>
        <begin position="1"/>
        <end position="20"/>
    </location>
</feature>
<evidence type="ECO:0008006" key="5">
    <source>
        <dbReference type="Google" id="ProtNLM"/>
    </source>
</evidence>
<dbReference type="CDD" id="cd11577">
    <property type="entry name" value="GH71"/>
    <property type="match status" value="1"/>
</dbReference>
<sequence length="642" mass="67816">MTKIRFILGIITLLSMTAHAVSVVGQDIRAAKRQQLGDRLVFAHFMIGIVSDRRSPADFDDDMKRAKSLGIDAFALNIGVDPYTDQELQLAYDSAANNDMKVFLSFDFNWWHINQATAVGQKIAQYASKPAQLMVDNKVFVSSFAGDGINVAELRAAAGRPIFFAPNFHPAMGTDISTVDGLLNWMAWPNNGDNKAPTPGHNVSVADGDREYVNALGGKAYVAPVSPWFFTHFGPEVSYSKNWNFPSDLLWFNRWNEILALKPRFIEIVTWNDYGESHYIGPLKSPHTDDGASKWVNDMPHDGWLDISKPYIAAFKAGESAPTNHISSDELVYWYRPAPRGVDCDATDICMVPANNGSGNYFIGRPDGWQSMADSVFVVSLLTSPATVQVNSGGNIYNYEAPAGASAQEVPMGVGSQSFAVVRNGQTILSGTSLKQIIDGCVCGLYNFNAYVGTLPAGFSDPMQPDGLAAFRSGLRVSTCQPTPSLGTVPPAPPSTSPGTTLPSPPPTTPPTPPGQCSTVVSTVTVTKTLTPSGCPPPNGGGDDSGGGGGGGGSGTGGDGGDGTCIAGTGANNYIGLCAFCCNYGYCPPGPCTCTQYGNPVPPPPSTGAHGAPLVGEDDSYLGLCSFACDHGYCPPTACRVV</sequence>
<evidence type="ECO:0000256" key="2">
    <source>
        <dbReference type="SAM" id="SignalP"/>
    </source>
</evidence>
<dbReference type="Gene3D" id="3.20.20.80">
    <property type="entry name" value="Glycosidases"/>
    <property type="match status" value="1"/>
</dbReference>
<feature type="compositionally biased region" description="Low complexity" evidence="1">
    <location>
        <begin position="518"/>
        <end position="527"/>
    </location>
</feature>
<organism evidence="3 4">
    <name type="scientific">Penicillium vulpinum</name>
    <dbReference type="NCBI Taxonomy" id="29845"/>
    <lineage>
        <taxon>Eukaryota</taxon>
        <taxon>Fungi</taxon>
        <taxon>Dikarya</taxon>
        <taxon>Ascomycota</taxon>
        <taxon>Pezizomycotina</taxon>
        <taxon>Eurotiomycetes</taxon>
        <taxon>Eurotiomycetidae</taxon>
        <taxon>Eurotiales</taxon>
        <taxon>Aspergillaceae</taxon>
        <taxon>Penicillium</taxon>
    </lineage>
</organism>
<keyword evidence="4" id="KW-1185">Reference proteome</keyword>
<evidence type="ECO:0000313" key="4">
    <source>
        <dbReference type="Proteomes" id="UP000191518"/>
    </source>
</evidence>
<feature type="chain" id="PRO_5012957926" description="Alpha-1,3-glucanase/mutanase" evidence="2">
    <location>
        <begin position="21"/>
        <end position="642"/>
    </location>
</feature>
<dbReference type="STRING" id="29845.A0A1V6RLJ2"/>
<dbReference type="EMBL" id="MDYP01000039">
    <property type="protein sequence ID" value="OQE02712.1"/>
    <property type="molecule type" value="Genomic_DNA"/>
</dbReference>
<reference evidence="4" key="1">
    <citation type="journal article" date="2017" name="Nat. Microbiol.">
        <title>Global analysis of biosynthetic gene clusters reveals vast potential of secondary metabolite production in Penicillium species.</title>
        <authorList>
            <person name="Nielsen J.C."/>
            <person name="Grijseels S."/>
            <person name="Prigent S."/>
            <person name="Ji B."/>
            <person name="Dainat J."/>
            <person name="Nielsen K.F."/>
            <person name="Frisvad J.C."/>
            <person name="Workman M."/>
            <person name="Nielsen J."/>
        </authorList>
    </citation>
    <scope>NUCLEOTIDE SEQUENCE [LARGE SCALE GENOMIC DNA]</scope>
    <source>
        <strain evidence="4">IBT 29486</strain>
    </source>
</reference>
<evidence type="ECO:0000313" key="3">
    <source>
        <dbReference type="EMBL" id="OQE02712.1"/>
    </source>
</evidence>
<comment type="caution">
    <text evidence="3">The sequence shown here is derived from an EMBL/GenBank/DDBJ whole genome shotgun (WGS) entry which is preliminary data.</text>
</comment>
<dbReference type="Pfam" id="PF03659">
    <property type="entry name" value="Glyco_hydro_71"/>
    <property type="match status" value="1"/>
</dbReference>